<dbReference type="InterPro" id="IPR036979">
    <property type="entry name" value="CM_dom_sf"/>
</dbReference>
<feature type="binding site" evidence="19">
    <location>
        <position position="49"/>
    </location>
    <ligand>
        <name>substrate</name>
    </ligand>
</feature>
<dbReference type="GO" id="GO:0004106">
    <property type="term" value="F:chorismate mutase activity"/>
    <property type="evidence" value="ECO:0007669"/>
    <property type="project" value="UniProtKB-EC"/>
</dbReference>
<dbReference type="NCBIfam" id="TIGR01797">
    <property type="entry name" value="CM_P_1"/>
    <property type="match status" value="1"/>
</dbReference>
<evidence type="ECO:0000256" key="15">
    <source>
        <dbReference type="ARBA" id="ARBA00023268"/>
    </source>
</evidence>
<sequence>MATLDEIRQSINEIDTQLLTLFAKRRAISIEVAKNKLLSQRPIRDQHREQELLAYLSQVGRPMGLSAHFIQRIFQLIIEDSVLTQQDFIQQQINPEVPKSNNSVAYLGPLGSYSSLAARKFLGREVSDIKEVGCSSFNQVFQEVESGNCRYGVLPIENMTSGSINEVYDLMQQTSLSIVAELTYPIDHCLLTAVETDINDIEVIYGHPQPITQSSHYLEKHPHIRKVFCDSSSAAMLKVKELASPNAAAIGSAEGGEIYGLIKLASGLANQPDNCTRFWVVAREPVQVSPLVPAKTTFIMSTTQKTGSLVEALLILRNHNINMTKLESRPIPGNPWEEMFYVDVAANLENEEMQAAINELKSAIRYIKILGCYPSEDVHPVTSPTAE</sequence>
<dbReference type="PANTHER" id="PTHR21022:SF19">
    <property type="entry name" value="PREPHENATE DEHYDRATASE-RELATED"/>
    <property type="match status" value="1"/>
</dbReference>
<evidence type="ECO:0000256" key="11">
    <source>
        <dbReference type="ARBA" id="ARBA00023141"/>
    </source>
</evidence>
<dbReference type="Gene3D" id="1.20.59.10">
    <property type="entry name" value="Chorismate mutase"/>
    <property type="match status" value="1"/>
</dbReference>
<evidence type="ECO:0000256" key="14">
    <source>
        <dbReference type="ARBA" id="ARBA00023239"/>
    </source>
</evidence>
<dbReference type="UniPathway" id="UPA00120">
    <property type="reaction ID" value="UER00203"/>
</dbReference>
<feature type="domain" description="Chorismate mutase" evidence="21">
    <location>
        <begin position="1"/>
        <end position="89"/>
    </location>
</feature>
<gene>
    <name evidence="24" type="ORF">HNR75_000667</name>
</gene>
<evidence type="ECO:0000256" key="18">
    <source>
        <dbReference type="ARBA" id="ARBA00047848"/>
    </source>
</evidence>
<organism evidence="24 25">
    <name type="scientific">Tolumonas osonensis</name>
    <dbReference type="NCBI Taxonomy" id="675874"/>
    <lineage>
        <taxon>Bacteria</taxon>
        <taxon>Pseudomonadati</taxon>
        <taxon>Pseudomonadota</taxon>
        <taxon>Gammaproteobacteria</taxon>
        <taxon>Aeromonadales</taxon>
        <taxon>Aeromonadaceae</taxon>
        <taxon>Tolumonas</taxon>
    </lineage>
</organism>
<dbReference type="SUPFAM" id="SSF48600">
    <property type="entry name" value="Chorismate mutase II"/>
    <property type="match status" value="1"/>
</dbReference>
<comment type="function">
    <text evidence="2">Catalyzes the Claisen rearrangement of chorismate to prephenate and the decarboxylation/dehydration of prephenate to phenylpyruvate.</text>
</comment>
<dbReference type="EC" id="4.2.1.51" evidence="7"/>
<dbReference type="PANTHER" id="PTHR21022">
    <property type="entry name" value="PREPHENATE DEHYDRATASE P PROTEIN"/>
    <property type="match status" value="1"/>
</dbReference>
<protein>
    <recommendedName>
        <fullName evidence="8">Bifunctional chorismate mutase/prephenate dehydratase</fullName>
        <ecNumber evidence="7">4.2.1.51</ecNumber>
        <ecNumber evidence="6">5.4.99.5</ecNumber>
    </recommendedName>
    <alternativeName>
        <fullName evidence="17">Chorismate mutase-prephenate dehydratase</fullName>
    </alternativeName>
    <alternativeName>
        <fullName evidence="16">p-protein</fullName>
    </alternativeName>
</protein>
<reference evidence="24 25" key="1">
    <citation type="submission" date="2020-08" db="EMBL/GenBank/DDBJ databases">
        <title>Genomic Encyclopedia of Type Strains, Phase IV (KMG-IV): sequencing the most valuable type-strain genomes for metagenomic binning, comparative biology and taxonomic classification.</title>
        <authorList>
            <person name="Goeker M."/>
        </authorList>
    </citation>
    <scope>NUCLEOTIDE SEQUENCE [LARGE SCALE GENOMIC DNA]</scope>
    <source>
        <strain evidence="24 25">DSM 22975</strain>
    </source>
</reference>
<evidence type="ECO:0000259" key="21">
    <source>
        <dbReference type="PROSITE" id="PS51168"/>
    </source>
</evidence>
<comment type="subcellular location">
    <subcellularLocation>
        <location evidence="3">Cytoplasm</location>
    </subcellularLocation>
</comment>
<name>A0A841GHH4_9GAMM</name>
<dbReference type="GO" id="GO:0005737">
    <property type="term" value="C:cytoplasm"/>
    <property type="evidence" value="ECO:0007669"/>
    <property type="project" value="UniProtKB-SubCell"/>
</dbReference>
<comment type="catalytic activity">
    <reaction evidence="1">
        <text>chorismate = prephenate</text>
        <dbReference type="Rhea" id="RHEA:13897"/>
        <dbReference type="ChEBI" id="CHEBI:29748"/>
        <dbReference type="ChEBI" id="CHEBI:29934"/>
        <dbReference type="EC" id="5.4.99.5"/>
    </reaction>
</comment>
<comment type="pathway">
    <text evidence="4">Amino-acid biosynthesis; L-phenylalanine biosynthesis; phenylpyruvate from prephenate: step 1/1.</text>
</comment>
<dbReference type="InterPro" id="IPR036263">
    <property type="entry name" value="Chorismate_II_sf"/>
</dbReference>
<dbReference type="UniPathway" id="UPA00121">
    <property type="reaction ID" value="UER00345"/>
</dbReference>
<comment type="catalytic activity">
    <reaction evidence="18">
        <text>prephenate + H(+) = 3-phenylpyruvate + CO2 + H2O</text>
        <dbReference type="Rhea" id="RHEA:21648"/>
        <dbReference type="ChEBI" id="CHEBI:15377"/>
        <dbReference type="ChEBI" id="CHEBI:15378"/>
        <dbReference type="ChEBI" id="CHEBI:16526"/>
        <dbReference type="ChEBI" id="CHEBI:18005"/>
        <dbReference type="ChEBI" id="CHEBI:29934"/>
        <dbReference type="EC" id="4.2.1.51"/>
    </reaction>
</comment>
<dbReference type="SUPFAM" id="SSF55021">
    <property type="entry name" value="ACT-like"/>
    <property type="match status" value="1"/>
</dbReference>
<evidence type="ECO:0000256" key="13">
    <source>
        <dbReference type="ARBA" id="ARBA00023235"/>
    </source>
</evidence>
<evidence type="ECO:0000256" key="20">
    <source>
        <dbReference type="PIRSR" id="PIRSR001500-2"/>
    </source>
</evidence>
<evidence type="ECO:0000256" key="8">
    <source>
        <dbReference type="ARBA" id="ARBA00014401"/>
    </source>
</evidence>
<evidence type="ECO:0000259" key="23">
    <source>
        <dbReference type="PROSITE" id="PS51671"/>
    </source>
</evidence>
<accession>A0A841GHH4</accession>
<feature type="binding site" evidence="19">
    <location>
        <position position="25"/>
    </location>
    <ligand>
        <name>substrate</name>
    </ligand>
</feature>
<dbReference type="InterPro" id="IPR045865">
    <property type="entry name" value="ACT-like_dom_sf"/>
</dbReference>
<evidence type="ECO:0000259" key="22">
    <source>
        <dbReference type="PROSITE" id="PS51171"/>
    </source>
</evidence>
<dbReference type="InterPro" id="IPR002701">
    <property type="entry name" value="CM_II_prokaryot"/>
</dbReference>
<evidence type="ECO:0000256" key="17">
    <source>
        <dbReference type="ARBA" id="ARBA00031520"/>
    </source>
</evidence>
<evidence type="ECO:0000256" key="3">
    <source>
        <dbReference type="ARBA" id="ARBA00004496"/>
    </source>
</evidence>
<dbReference type="EC" id="5.4.99.5" evidence="6"/>
<dbReference type="RefSeq" id="WP_188025598.1">
    <property type="nucleotide sequence ID" value="NZ_JACHGR010000002.1"/>
</dbReference>
<dbReference type="InterPro" id="IPR008242">
    <property type="entry name" value="Chor_mutase/pphenate_deHydtase"/>
</dbReference>
<dbReference type="PROSITE" id="PS51671">
    <property type="entry name" value="ACT"/>
    <property type="match status" value="1"/>
</dbReference>
<evidence type="ECO:0000256" key="16">
    <source>
        <dbReference type="ARBA" id="ARBA00031175"/>
    </source>
</evidence>
<feature type="binding site" evidence="19">
    <location>
        <position position="81"/>
    </location>
    <ligand>
        <name>substrate</name>
    </ligand>
</feature>
<evidence type="ECO:0000256" key="9">
    <source>
        <dbReference type="ARBA" id="ARBA00022490"/>
    </source>
</evidence>
<evidence type="ECO:0000256" key="2">
    <source>
        <dbReference type="ARBA" id="ARBA00002364"/>
    </source>
</evidence>
<dbReference type="EMBL" id="JACHGR010000002">
    <property type="protein sequence ID" value="MBB6054795.1"/>
    <property type="molecule type" value="Genomic_DNA"/>
</dbReference>
<feature type="binding site" evidence="19">
    <location>
        <position position="36"/>
    </location>
    <ligand>
        <name>substrate</name>
    </ligand>
</feature>
<dbReference type="Proteomes" id="UP000585721">
    <property type="component" value="Unassembled WGS sequence"/>
</dbReference>
<evidence type="ECO:0000256" key="4">
    <source>
        <dbReference type="ARBA" id="ARBA00004741"/>
    </source>
</evidence>
<dbReference type="PROSITE" id="PS51171">
    <property type="entry name" value="PREPHENATE_DEHYDR_3"/>
    <property type="match status" value="1"/>
</dbReference>
<evidence type="ECO:0000256" key="5">
    <source>
        <dbReference type="ARBA" id="ARBA00004817"/>
    </source>
</evidence>
<dbReference type="SUPFAM" id="SSF53850">
    <property type="entry name" value="Periplasmic binding protein-like II"/>
    <property type="match status" value="1"/>
</dbReference>
<keyword evidence="11" id="KW-0057">Aromatic amino acid biosynthesis</keyword>
<evidence type="ECO:0000256" key="6">
    <source>
        <dbReference type="ARBA" id="ARBA00012404"/>
    </source>
</evidence>
<feature type="site" description="Essential for prephenate dehydratase activity" evidence="20">
    <location>
        <position position="276"/>
    </location>
</feature>
<dbReference type="InterPro" id="IPR018528">
    <property type="entry name" value="Preph_deHydtase_CS"/>
</dbReference>
<keyword evidence="13 24" id="KW-0413">Isomerase</keyword>
<feature type="binding site" evidence="19">
    <location>
        <position position="8"/>
    </location>
    <ligand>
        <name>substrate</name>
    </ligand>
</feature>
<dbReference type="PIRSF" id="PIRSF001500">
    <property type="entry name" value="Chor_mut_pdt_Ppr"/>
    <property type="match status" value="1"/>
</dbReference>
<evidence type="ECO:0000256" key="10">
    <source>
        <dbReference type="ARBA" id="ARBA00022605"/>
    </source>
</evidence>
<keyword evidence="25" id="KW-1185">Reference proteome</keyword>
<keyword evidence="12" id="KW-0584">Phenylalanine biosynthesis</keyword>
<dbReference type="CDD" id="cd13631">
    <property type="entry name" value="PBP2_Ct-PDT_like"/>
    <property type="match status" value="1"/>
</dbReference>
<evidence type="ECO:0000313" key="25">
    <source>
        <dbReference type="Proteomes" id="UP000585721"/>
    </source>
</evidence>
<feature type="domain" description="Prephenate dehydratase" evidence="22">
    <location>
        <begin position="103"/>
        <end position="283"/>
    </location>
</feature>
<dbReference type="InterPro" id="IPR002912">
    <property type="entry name" value="ACT_dom"/>
</dbReference>
<dbReference type="GO" id="GO:0004664">
    <property type="term" value="F:prephenate dehydratase activity"/>
    <property type="evidence" value="ECO:0007669"/>
    <property type="project" value="UniProtKB-EC"/>
</dbReference>
<dbReference type="PROSITE" id="PS00858">
    <property type="entry name" value="PREPHENATE_DEHYDR_2"/>
    <property type="match status" value="1"/>
</dbReference>
<keyword evidence="10" id="KW-0028">Amino-acid biosynthesis</keyword>
<dbReference type="Gene3D" id="3.30.70.260">
    <property type="match status" value="1"/>
</dbReference>
<keyword evidence="9" id="KW-0963">Cytoplasm</keyword>
<evidence type="ECO:0000256" key="19">
    <source>
        <dbReference type="PIRSR" id="PIRSR001500-1"/>
    </source>
</evidence>
<feature type="binding site" evidence="19">
    <location>
        <position position="85"/>
    </location>
    <ligand>
        <name>substrate</name>
    </ligand>
</feature>
<feature type="domain" description="ACT" evidence="23">
    <location>
        <begin position="297"/>
        <end position="374"/>
    </location>
</feature>
<dbReference type="CDD" id="cd04905">
    <property type="entry name" value="ACT_CM-PDT"/>
    <property type="match status" value="1"/>
</dbReference>
<dbReference type="Pfam" id="PF01817">
    <property type="entry name" value="CM_2"/>
    <property type="match status" value="1"/>
</dbReference>
<dbReference type="GO" id="GO:0009094">
    <property type="term" value="P:L-phenylalanine biosynthetic process"/>
    <property type="evidence" value="ECO:0007669"/>
    <property type="project" value="UniProtKB-UniPathway"/>
</dbReference>
<proteinExistence type="predicted"/>
<dbReference type="AlphaFoldDB" id="A0A841GHH4"/>
<dbReference type="InterPro" id="IPR001086">
    <property type="entry name" value="Preph_deHydtase"/>
</dbReference>
<feature type="binding site" evidence="19">
    <location>
        <position position="45"/>
    </location>
    <ligand>
        <name>substrate</name>
    </ligand>
</feature>
<dbReference type="SMART" id="SM00830">
    <property type="entry name" value="CM_2"/>
    <property type="match status" value="1"/>
</dbReference>
<comment type="caution">
    <text evidence="24">The sequence shown here is derived from an EMBL/GenBank/DDBJ whole genome shotgun (WGS) entry which is preliminary data.</text>
</comment>
<evidence type="ECO:0000256" key="1">
    <source>
        <dbReference type="ARBA" id="ARBA00000824"/>
    </source>
</evidence>
<keyword evidence="15" id="KW-0511">Multifunctional enzyme</keyword>
<dbReference type="Gene3D" id="3.40.190.10">
    <property type="entry name" value="Periplasmic binding protein-like II"/>
    <property type="match status" value="2"/>
</dbReference>
<dbReference type="Pfam" id="PF00800">
    <property type="entry name" value="PDT"/>
    <property type="match status" value="1"/>
</dbReference>
<dbReference type="GO" id="GO:0046417">
    <property type="term" value="P:chorismate metabolic process"/>
    <property type="evidence" value="ECO:0007669"/>
    <property type="project" value="InterPro"/>
</dbReference>
<comment type="pathway">
    <text evidence="5">Metabolic intermediate biosynthesis; prephenate biosynthesis; prephenate from chorismate: step 1/1.</text>
</comment>
<evidence type="ECO:0000313" key="24">
    <source>
        <dbReference type="EMBL" id="MBB6054795.1"/>
    </source>
</evidence>
<evidence type="ECO:0000256" key="7">
    <source>
        <dbReference type="ARBA" id="ARBA00013147"/>
    </source>
</evidence>
<evidence type="ECO:0000256" key="12">
    <source>
        <dbReference type="ARBA" id="ARBA00023222"/>
    </source>
</evidence>
<dbReference type="PROSITE" id="PS51168">
    <property type="entry name" value="CHORISMATE_MUT_2"/>
    <property type="match status" value="1"/>
</dbReference>
<dbReference type="PROSITE" id="PS00857">
    <property type="entry name" value="PREPHENATE_DEHYDR_1"/>
    <property type="match status" value="1"/>
</dbReference>
<keyword evidence="14 24" id="KW-0456">Lyase</keyword>
<dbReference type="InterPro" id="IPR010952">
    <property type="entry name" value="CM_P_1"/>
</dbReference>